<evidence type="ECO:0000313" key="1">
    <source>
        <dbReference type="EMBL" id="MFB9466689.1"/>
    </source>
</evidence>
<organism evidence="1 2">
    <name type="scientific">Streptomyces cinereospinus</name>
    <dbReference type="NCBI Taxonomy" id="285561"/>
    <lineage>
        <taxon>Bacteria</taxon>
        <taxon>Bacillati</taxon>
        <taxon>Actinomycetota</taxon>
        <taxon>Actinomycetes</taxon>
        <taxon>Kitasatosporales</taxon>
        <taxon>Streptomycetaceae</taxon>
        <taxon>Streptomyces</taxon>
    </lineage>
</organism>
<dbReference type="PANTHER" id="PTHR35010:SF2">
    <property type="entry name" value="BLL4672 PROTEIN"/>
    <property type="match status" value="1"/>
</dbReference>
<dbReference type="PANTHER" id="PTHR35010">
    <property type="entry name" value="BLL4672 PROTEIN-RELATED"/>
    <property type="match status" value="1"/>
</dbReference>
<protein>
    <submittedName>
        <fullName evidence="1">Uncharacterized protein</fullName>
    </submittedName>
</protein>
<dbReference type="RefSeq" id="WP_381349707.1">
    <property type="nucleotide sequence ID" value="NZ_JBHMCY010000076.1"/>
</dbReference>
<sequence length="121" mass="12686">MSASGEPAAVLRAWRERLATRAVGLPVGATRRTSGLRREEPAVLAEVSADCIVRLGRAGPPRRRQQVCGAPARALQRRPVPFSSVTPNRTTCLRLAGHATGGGRISSFAPAGLRRAGGTHG</sequence>
<name>A0ABV5NA70_9ACTN</name>
<gene>
    <name evidence="1" type="ORF">ACFF45_29325</name>
</gene>
<keyword evidence="2" id="KW-1185">Reference proteome</keyword>
<proteinExistence type="predicted"/>
<reference evidence="1 2" key="1">
    <citation type="submission" date="2024-09" db="EMBL/GenBank/DDBJ databases">
        <authorList>
            <person name="Sun Q."/>
            <person name="Mori K."/>
        </authorList>
    </citation>
    <scope>NUCLEOTIDE SEQUENCE [LARGE SCALE GENOMIC DNA]</scope>
    <source>
        <strain evidence="1 2">JCM 6917</strain>
    </source>
</reference>
<comment type="caution">
    <text evidence="1">The sequence shown here is derived from an EMBL/GenBank/DDBJ whole genome shotgun (WGS) entry which is preliminary data.</text>
</comment>
<dbReference type="EMBL" id="JBHMCY010000076">
    <property type="protein sequence ID" value="MFB9466689.1"/>
    <property type="molecule type" value="Genomic_DNA"/>
</dbReference>
<accession>A0ABV5NA70</accession>
<dbReference type="Proteomes" id="UP001589709">
    <property type="component" value="Unassembled WGS sequence"/>
</dbReference>
<evidence type="ECO:0000313" key="2">
    <source>
        <dbReference type="Proteomes" id="UP001589709"/>
    </source>
</evidence>